<accession>A0AAE3NZC6</accession>
<evidence type="ECO:0000259" key="2">
    <source>
        <dbReference type="Pfam" id="PF00534"/>
    </source>
</evidence>
<dbReference type="PANTHER" id="PTHR46401:SF2">
    <property type="entry name" value="GLYCOSYLTRANSFERASE WBBK-RELATED"/>
    <property type="match status" value="1"/>
</dbReference>
<gene>
    <name evidence="3" type="ORF">P0M35_05015</name>
</gene>
<dbReference type="EMBL" id="JARGDL010000004">
    <property type="protein sequence ID" value="MDF1611502.1"/>
    <property type="molecule type" value="Genomic_DNA"/>
</dbReference>
<proteinExistence type="predicted"/>
<comment type="caution">
    <text evidence="3">The sequence shown here is derived from an EMBL/GenBank/DDBJ whole genome shotgun (WGS) entry which is preliminary data.</text>
</comment>
<dbReference type="InterPro" id="IPR001296">
    <property type="entry name" value="Glyco_trans_1"/>
</dbReference>
<dbReference type="SUPFAM" id="SSF53756">
    <property type="entry name" value="UDP-Glycosyltransferase/glycogen phosphorylase"/>
    <property type="match status" value="1"/>
</dbReference>
<dbReference type="RefSeq" id="WP_321535269.1">
    <property type="nucleotide sequence ID" value="NZ_JARGDL010000004.1"/>
</dbReference>
<feature type="domain" description="Glycosyl transferase family 1" evidence="2">
    <location>
        <begin position="196"/>
        <end position="345"/>
    </location>
</feature>
<evidence type="ECO:0000313" key="3">
    <source>
        <dbReference type="EMBL" id="MDF1611502.1"/>
    </source>
</evidence>
<dbReference type="CDD" id="cd03801">
    <property type="entry name" value="GT4_PimA-like"/>
    <property type="match status" value="1"/>
</dbReference>
<dbReference type="Gene3D" id="3.40.50.2000">
    <property type="entry name" value="Glycogen Phosphorylase B"/>
    <property type="match status" value="2"/>
</dbReference>
<dbReference type="AlphaFoldDB" id="A0AAE3NZC6"/>
<evidence type="ECO:0000313" key="4">
    <source>
        <dbReference type="Proteomes" id="UP001221302"/>
    </source>
</evidence>
<reference evidence="3" key="1">
    <citation type="submission" date="2023-03" db="EMBL/GenBank/DDBJ databases">
        <title>Stygiobacter electus gen. nov., sp. nov., facultatively anaerobic thermotolerant bacterium of the class Ignavibacteria from a well of Yessentuki mineral water deposit.</title>
        <authorList>
            <person name="Podosokorskaya O.A."/>
            <person name="Elcheninov A.G."/>
            <person name="Petrova N.F."/>
            <person name="Zavarzina D.G."/>
            <person name="Kublanov I.V."/>
            <person name="Merkel A.Y."/>
        </authorList>
    </citation>
    <scope>NUCLEOTIDE SEQUENCE</scope>
    <source>
        <strain evidence="3">09-Me</strain>
    </source>
</reference>
<sequence length="370" mass="43799">MNLKSEKIKIIFAGRYNFNEILSGPEKVAKRIYTCLNNKTDSVFIEYFFDGSRYSIWQKLFGKEIIIEYDYNRIFRLGIFRILLLTIKFKPRIIHILSFERFTFIFFLLKFILNYKISYTINGIVAFENSKFRRNISLYLKMKDKIIEWGIMKFSNKLFFLSEHSIYIARKYYNILNKKIILIANGVDKIFNQVFIERKYTEKSKLNVVLVADSTRAEKGIDFILKAIQPIKNDFIFSIIGENLITYDQIKYYTKMTTDEFARFLLDQDIFISSSYFDTFSITSLEAMVAGVIPILTKETGISGYIVQSENGFVYSYGDDESLQKHLLKLKNDPQLRYKLSQNAASIFHQFRWEKISKVYLEKFYGMISE</sequence>
<dbReference type="GO" id="GO:0016757">
    <property type="term" value="F:glycosyltransferase activity"/>
    <property type="evidence" value="ECO:0007669"/>
    <property type="project" value="InterPro"/>
</dbReference>
<keyword evidence="1" id="KW-0808">Transferase</keyword>
<name>A0AAE3NZC6_9BACT</name>
<keyword evidence="4" id="KW-1185">Reference proteome</keyword>
<dbReference type="GO" id="GO:0009103">
    <property type="term" value="P:lipopolysaccharide biosynthetic process"/>
    <property type="evidence" value="ECO:0007669"/>
    <property type="project" value="TreeGrafter"/>
</dbReference>
<evidence type="ECO:0000256" key="1">
    <source>
        <dbReference type="ARBA" id="ARBA00022679"/>
    </source>
</evidence>
<organism evidence="3 4">
    <name type="scientific">Stygiobacter electus</name>
    <dbReference type="NCBI Taxonomy" id="3032292"/>
    <lineage>
        <taxon>Bacteria</taxon>
        <taxon>Pseudomonadati</taxon>
        <taxon>Ignavibacteriota</taxon>
        <taxon>Ignavibacteria</taxon>
        <taxon>Ignavibacteriales</taxon>
        <taxon>Melioribacteraceae</taxon>
        <taxon>Stygiobacter</taxon>
    </lineage>
</organism>
<protein>
    <submittedName>
        <fullName evidence="3">Glycosyltransferase family 4 protein</fullName>
    </submittedName>
</protein>
<dbReference type="Proteomes" id="UP001221302">
    <property type="component" value="Unassembled WGS sequence"/>
</dbReference>
<dbReference type="Pfam" id="PF00534">
    <property type="entry name" value="Glycos_transf_1"/>
    <property type="match status" value="1"/>
</dbReference>
<dbReference type="PANTHER" id="PTHR46401">
    <property type="entry name" value="GLYCOSYLTRANSFERASE WBBK-RELATED"/>
    <property type="match status" value="1"/>
</dbReference>